<dbReference type="PANTHER" id="PTHR12241:SF145">
    <property type="entry name" value="TUBULIN POLYGLUTAMYLASE TTLL5"/>
    <property type="match status" value="1"/>
</dbReference>
<comment type="catalytic activity">
    <reaction evidence="5">
        <text>L-glutamyl-[protein] + L-glutamate + ATP = gamma-L-glutamyl-L-glutamyl-[protein] + ADP + phosphate + H(+)</text>
        <dbReference type="Rhea" id="RHEA:60144"/>
        <dbReference type="Rhea" id="RHEA-COMP:10208"/>
        <dbReference type="Rhea" id="RHEA-COMP:15517"/>
        <dbReference type="ChEBI" id="CHEBI:15378"/>
        <dbReference type="ChEBI" id="CHEBI:29973"/>
        <dbReference type="ChEBI" id="CHEBI:29985"/>
        <dbReference type="ChEBI" id="CHEBI:30616"/>
        <dbReference type="ChEBI" id="CHEBI:43474"/>
        <dbReference type="ChEBI" id="CHEBI:143622"/>
        <dbReference type="ChEBI" id="CHEBI:456216"/>
    </reaction>
    <physiologicalReaction direction="left-to-right" evidence="5">
        <dbReference type="Rhea" id="RHEA:60145"/>
    </physiologicalReaction>
</comment>
<keyword evidence="7" id="KW-1185">Reference proteome</keyword>
<organism evidence="6 7">
    <name type="scientific">Stentor coeruleus</name>
    <dbReference type="NCBI Taxonomy" id="5963"/>
    <lineage>
        <taxon>Eukaryota</taxon>
        <taxon>Sar</taxon>
        <taxon>Alveolata</taxon>
        <taxon>Ciliophora</taxon>
        <taxon>Postciliodesmatophora</taxon>
        <taxon>Heterotrichea</taxon>
        <taxon>Heterotrichida</taxon>
        <taxon>Stentoridae</taxon>
        <taxon>Stentor</taxon>
    </lineage>
</organism>
<keyword evidence="1" id="KW-0436">Ligase</keyword>
<keyword evidence="3" id="KW-0067">ATP-binding</keyword>
<evidence type="ECO:0000256" key="1">
    <source>
        <dbReference type="ARBA" id="ARBA00022598"/>
    </source>
</evidence>
<evidence type="ECO:0000256" key="4">
    <source>
        <dbReference type="ARBA" id="ARBA00041448"/>
    </source>
</evidence>
<dbReference type="OrthoDB" id="443277at2759"/>
<dbReference type="GO" id="GO:0005524">
    <property type="term" value="F:ATP binding"/>
    <property type="evidence" value="ECO:0007669"/>
    <property type="project" value="UniProtKB-KW"/>
</dbReference>
<name>A0A1R2CS91_9CILI</name>
<dbReference type="GO" id="GO:0036064">
    <property type="term" value="C:ciliary basal body"/>
    <property type="evidence" value="ECO:0007669"/>
    <property type="project" value="TreeGrafter"/>
</dbReference>
<protein>
    <recommendedName>
        <fullName evidence="4">Tubulin--tyrosine ligase-like protein 5</fullName>
    </recommendedName>
</protein>
<dbReference type="Pfam" id="PF03133">
    <property type="entry name" value="TTL"/>
    <property type="match status" value="1"/>
</dbReference>
<dbReference type="GO" id="GO:0000226">
    <property type="term" value="P:microtubule cytoskeleton organization"/>
    <property type="evidence" value="ECO:0007669"/>
    <property type="project" value="TreeGrafter"/>
</dbReference>
<dbReference type="InterPro" id="IPR004344">
    <property type="entry name" value="TTL/TTLL_fam"/>
</dbReference>
<evidence type="ECO:0000256" key="2">
    <source>
        <dbReference type="ARBA" id="ARBA00022741"/>
    </source>
</evidence>
<keyword evidence="2" id="KW-0547">Nucleotide-binding</keyword>
<gene>
    <name evidence="6" type="ORF">SteCoe_5424</name>
</gene>
<evidence type="ECO:0000313" key="7">
    <source>
        <dbReference type="Proteomes" id="UP000187209"/>
    </source>
</evidence>
<proteinExistence type="predicted"/>
<dbReference type="EMBL" id="MPUH01000072">
    <property type="protein sequence ID" value="OMJ91871.1"/>
    <property type="molecule type" value="Genomic_DNA"/>
</dbReference>
<dbReference type="PANTHER" id="PTHR12241">
    <property type="entry name" value="TUBULIN POLYGLUTAMYLASE"/>
    <property type="match status" value="1"/>
</dbReference>
<dbReference type="GO" id="GO:0015631">
    <property type="term" value="F:tubulin binding"/>
    <property type="evidence" value="ECO:0007669"/>
    <property type="project" value="TreeGrafter"/>
</dbReference>
<evidence type="ECO:0000256" key="5">
    <source>
        <dbReference type="ARBA" id="ARBA00049274"/>
    </source>
</evidence>
<dbReference type="Proteomes" id="UP000187209">
    <property type="component" value="Unassembled WGS sequence"/>
</dbReference>
<sequence length="635" mass="73172">MLRNKTPISIPIRNATSFTTEKTKAVKLFVQDFEGNNFTQSKAPLYDKSIVSKNFASGEVARGSSRPLTETVKKDYKIRATAKSNTPYNDYRKLFCPMCKKGKCSCARVKVKISSYKEEEIFSESENKISIERLKLTGARVVLLIKSIYPWRQPTVIFDYPEHCHRPSRVTPQVIAMKEEELKLKPLTFKVSDSAVSYNCFLSAFIYAGFTQTTSSSFNVSITSVPKPDSIKELNPYQKLNHFPGIWQLGRKDNLWRNILKMRRKHGKAYEFCPYTYLLPEDFARLQAEREENPKSLWIIKPSASSCGRGIKVISGKSKLSCKKIGYVVSKYINNPHTLNGFKYDLRIYVGVVSFDPLRIYIYKDGLVRFATEKYTTEHKKLKKRYVHLTNFSVNKKSSKFVKNTNADVDGEGSKWSLKALKKKYDEIGVDFDEIFGKIEDVVIKTLISVEPHVVNSINQACKNRNNCFETYGFDILIDDNLRPWLLEVNVCPSLASSSPLDKQIKTSLMCDIFTLSSVVPYDRKDFEKEQEYIKSSRLYGFDKSSRIGHRNLTALISCESLEEIPLGVEDLDILADCEEDMEKCGEFKRIFPVKENIDMYAPYFEVIRYNNVLLWKHLKAERNILENIQKIMIK</sequence>
<dbReference type="AlphaFoldDB" id="A0A1R2CS91"/>
<accession>A0A1R2CS91</accession>
<dbReference type="PROSITE" id="PS51221">
    <property type="entry name" value="TTL"/>
    <property type="match status" value="1"/>
</dbReference>
<dbReference type="SUPFAM" id="SSF56059">
    <property type="entry name" value="Glutathione synthetase ATP-binding domain-like"/>
    <property type="match status" value="1"/>
</dbReference>
<evidence type="ECO:0000313" key="6">
    <source>
        <dbReference type="EMBL" id="OMJ91871.1"/>
    </source>
</evidence>
<comment type="caution">
    <text evidence="6">The sequence shown here is derived from an EMBL/GenBank/DDBJ whole genome shotgun (WGS) entry which is preliminary data.</text>
</comment>
<reference evidence="6 7" key="1">
    <citation type="submission" date="2016-11" db="EMBL/GenBank/DDBJ databases">
        <title>The macronuclear genome of Stentor coeruleus: a giant cell with tiny introns.</title>
        <authorList>
            <person name="Slabodnick M."/>
            <person name="Ruby J.G."/>
            <person name="Reiff S.B."/>
            <person name="Swart E.C."/>
            <person name="Gosai S."/>
            <person name="Prabakaran S."/>
            <person name="Witkowska E."/>
            <person name="Larue G.E."/>
            <person name="Fisher S."/>
            <person name="Freeman R.M."/>
            <person name="Gunawardena J."/>
            <person name="Chu W."/>
            <person name="Stover N.A."/>
            <person name="Gregory B.D."/>
            <person name="Nowacki M."/>
            <person name="Derisi J."/>
            <person name="Roy S.W."/>
            <person name="Marshall W.F."/>
            <person name="Sood P."/>
        </authorList>
    </citation>
    <scope>NUCLEOTIDE SEQUENCE [LARGE SCALE GENOMIC DNA]</scope>
    <source>
        <strain evidence="6">WM001</strain>
    </source>
</reference>
<dbReference type="GO" id="GO:0070740">
    <property type="term" value="F:tubulin-glutamic acid ligase activity"/>
    <property type="evidence" value="ECO:0007669"/>
    <property type="project" value="TreeGrafter"/>
</dbReference>
<evidence type="ECO:0000256" key="3">
    <source>
        <dbReference type="ARBA" id="ARBA00022840"/>
    </source>
</evidence>
<dbReference type="Gene3D" id="3.30.470.20">
    <property type="entry name" value="ATP-grasp fold, B domain"/>
    <property type="match status" value="1"/>
</dbReference>